<protein>
    <submittedName>
        <fullName evidence="1">Alkaline phosphatase family protein</fullName>
    </submittedName>
</protein>
<gene>
    <name evidence="1" type="ORF">FSW04_03750</name>
</gene>
<dbReference type="EMBL" id="CP042430">
    <property type="protein sequence ID" value="QEC46786.1"/>
    <property type="molecule type" value="Genomic_DNA"/>
</dbReference>
<dbReference type="Proteomes" id="UP000321805">
    <property type="component" value="Chromosome"/>
</dbReference>
<dbReference type="InterPro" id="IPR017850">
    <property type="entry name" value="Alkaline_phosphatase_core_sf"/>
</dbReference>
<accession>A0A5B8U1A0</accession>
<dbReference type="Pfam" id="PF01663">
    <property type="entry name" value="Phosphodiest"/>
    <property type="match status" value="1"/>
</dbReference>
<organism evidence="1 2">
    <name type="scientific">Baekduia soli</name>
    <dbReference type="NCBI Taxonomy" id="496014"/>
    <lineage>
        <taxon>Bacteria</taxon>
        <taxon>Bacillati</taxon>
        <taxon>Actinomycetota</taxon>
        <taxon>Thermoleophilia</taxon>
        <taxon>Solirubrobacterales</taxon>
        <taxon>Baekduiaceae</taxon>
        <taxon>Baekduia</taxon>
    </lineage>
</organism>
<dbReference type="KEGG" id="bsol:FSW04_03750"/>
<reference evidence="1 2" key="1">
    <citation type="journal article" date="2018" name="J. Microbiol.">
        <title>Baekduia soli gen. nov., sp. nov., a novel bacterium isolated from the soil of Baekdu Mountain and proposal of a novel family name, Baekduiaceae fam. nov.</title>
        <authorList>
            <person name="An D.S."/>
            <person name="Siddiqi M.Z."/>
            <person name="Kim K.H."/>
            <person name="Yu H.S."/>
            <person name="Im W.T."/>
        </authorList>
    </citation>
    <scope>NUCLEOTIDE SEQUENCE [LARGE SCALE GENOMIC DNA]</scope>
    <source>
        <strain evidence="1 2">BR7-21</strain>
    </source>
</reference>
<sequence>MKLLLAVIDGCKPSMLERAVQRGEAPVIEAVLERGSFVPELCAAFPSVTPVCATSIATGVLQDRHRIAAMNWWSRAEGRYVEYGSSFKAARKLGIARQLTDTVYNLNGVHLDPDTPTVYESLDDAGVRTAGTTYLVYRGRHEHQISRETALTRLAGTLFRRSVMGPRELFYADIFASRETGCRSQLGLPGIRDQHSGCVASWLAARDLYDFLLLSLPDNDTWSHKNGPHAQPTSIAAADRQLARVADAVGGVERLLDTHAVIICADHSHAAVERRLELRPAFEDWAVVGPGASAVEEAEIAICPNQRAAMIYVLGDTDRAAAVPRIVATAQDVAGVDVLAWMQDGRGVVRAPGRGELRFAPGGDLRDARGNAWSVDGDLGALSAATGDGTFDSPDYPDALRRVWAALTCATAGDVLLSAGPGYEFPDFGGADHVGGGSHGSLHRSDSLGALAYCGVQPPPGRGPGAWSITDVAPMVRAHFGAD</sequence>
<evidence type="ECO:0000313" key="1">
    <source>
        <dbReference type="EMBL" id="QEC46786.1"/>
    </source>
</evidence>
<dbReference type="Gene3D" id="3.40.720.10">
    <property type="entry name" value="Alkaline Phosphatase, subunit A"/>
    <property type="match status" value="1"/>
</dbReference>
<dbReference type="SUPFAM" id="SSF53649">
    <property type="entry name" value="Alkaline phosphatase-like"/>
    <property type="match status" value="1"/>
</dbReference>
<evidence type="ECO:0000313" key="2">
    <source>
        <dbReference type="Proteomes" id="UP000321805"/>
    </source>
</evidence>
<proteinExistence type="predicted"/>
<dbReference type="RefSeq" id="WP_146916407.1">
    <property type="nucleotide sequence ID" value="NZ_CP042430.1"/>
</dbReference>
<dbReference type="AlphaFoldDB" id="A0A5B8U1A0"/>
<dbReference type="InterPro" id="IPR002591">
    <property type="entry name" value="Phosphodiest/P_Trfase"/>
</dbReference>
<keyword evidence="2" id="KW-1185">Reference proteome</keyword>
<dbReference type="OrthoDB" id="2381338at2"/>
<name>A0A5B8U1A0_9ACTN</name>